<dbReference type="Proteomes" id="UP001597097">
    <property type="component" value="Unassembled WGS sequence"/>
</dbReference>
<keyword evidence="1" id="KW-1133">Transmembrane helix</keyword>
<organism evidence="2 3">
    <name type="scientific">Nonomuraea guangzhouensis</name>
    <dbReference type="NCBI Taxonomy" id="1291555"/>
    <lineage>
        <taxon>Bacteria</taxon>
        <taxon>Bacillati</taxon>
        <taxon>Actinomycetota</taxon>
        <taxon>Actinomycetes</taxon>
        <taxon>Streptosporangiales</taxon>
        <taxon>Streptosporangiaceae</taxon>
        <taxon>Nonomuraea</taxon>
    </lineage>
</organism>
<name>A0ABW4GV19_9ACTN</name>
<protein>
    <recommendedName>
        <fullName evidence="4">DUF2269 family protein</fullName>
    </recommendedName>
</protein>
<keyword evidence="1" id="KW-0812">Transmembrane</keyword>
<reference evidence="3" key="1">
    <citation type="journal article" date="2019" name="Int. J. Syst. Evol. Microbiol.">
        <title>The Global Catalogue of Microorganisms (GCM) 10K type strain sequencing project: providing services to taxonomists for standard genome sequencing and annotation.</title>
        <authorList>
            <consortium name="The Broad Institute Genomics Platform"/>
            <consortium name="The Broad Institute Genome Sequencing Center for Infectious Disease"/>
            <person name="Wu L."/>
            <person name="Ma J."/>
        </authorList>
    </citation>
    <scope>NUCLEOTIDE SEQUENCE [LARGE SCALE GENOMIC DNA]</scope>
    <source>
        <strain evidence="3">CGMCC 1.15399</strain>
    </source>
</reference>
<proteinExistence type="predicted"/>
<keyword evidence="1" id="KW-0472">Membrane</keyword>
<keyword evidence="3" id="KW-1185">Reference proteome</keyword>
<evidence type="ECO:0008006" key="4">
    <source>
        <dbReference type="Google" id="ProtNLM"/>
    </source>
</evidence>
<gene>
    <name evidence="2" type="ORF">ACFSJ0_55590</name>
</gene>
<evidence type="ECO:0000256" key="1">
    <source>
        <dbReference type="SAM" id="Phobius"/>
    </source>
</evidence>
<evidence type="ECO:0000313" key="3">
    <source>
        <dbReference type="Proteomes" id="UP001597097"/>
    </source>
</evidence>
<evidence type="ECO:0000313" key="2">
    <source>
        <dbReference type="EMBL" id="MFD1546347.1"/>
    </source>
</evidence>
<dbReference type="EMBL" id="JBHUCM010000065">
    <property type="protein sequence ID" value="MFD1546347.1"/>
    <property type="molecule type" value="Genomic_DNA"/>
</dbReference>
<accession>A0ABW4GV19</accession>
<sequence>MRKRAMELLLLSVHVMAGIVFVGGSAVATSLFPRYVPVITGVPSVVPDAPGVLRLQTARAHEGRSRAVAVALQIYPRQRDALAEPGKSDRLRTLHMLAGLYNLLWTVVVVLMIVRPGSRT</sequence>
<feature type="transmembrane region" description="Helical" evidence="1">
    <location>
        <begin position="94"/>
        <end position="114"/>
    </location>
</feature>
<comment type="caution">
    <text evidence="2">The sequence shown here is derived from an EMBL/GenBank/DDBJ whole genome shotgun (WGS) entry which is preliminary data.</text>
</comment>
<dbReference type="RefSeq" id="WP_308127594.1">
    <property type="nucleotide sequence ID" value="NZ_JAHKRM010000066.1"/>
</dbReference>